<dbReference type="Pfam" id="PF00196">
    <property type="entry name" value="GerE"/>
    <property type="match status" value="1"/>
</dbReference>
<evidence type="ECO:0000256" key="2">
    <source>
        <dbReference type="ARBA" id="ARBA00023125"/>
    </source>
</evidence>
<accession>A0A347ZRM1</accession>
<dbReference type="Gene3D" id="3.40.50.2300">
    <property type="match status" value="1"/>
</dbReference>
<organism evidence="6 7">
    <name type="scientific">Pelolinea submarina</name>
    <dbReference type="NCBI Taxonomy" id="913107"/>
    <lineage>
        <taxon>Bacteria</taxon>
        <taxon>Bacillati</taxon>
        <taxon>Chloroflexota</taxon>
        <taxon>Anaerolineae</taxon>
        <taxon>Anaerolineales</taxon>
        <taxon>Anaerolineaceae</taxon>
        <taxon>Pelolinea</taxon>
    </lineage>
</organism>
<evidence type="ECO:0000259" key="4">
    <source>
        <dbReference type="PROSITE" id="PS50043"/>
    </source>
</evidence>
<dbReference type="GO" id="GO:0006355">
    <property type="term" value="P:regulation of DNA-templated transcription"/>
    <property type="evidence" value="ECO:0007669"/>
    <property type="project" value="InterPro"/>
</dbReference>
<keyword evidence="7" id="KW-1185">Reference proteome</keyword>
<dbReference type="CDD" id="cd06170">
    <property type="entry name" value="LuxR_C_like"/>
    <property type="match status" value="1"/>
</dbReference>
<dbReference type="OrthoDB" id="9779069at2"/>
<dbReference type="PROSITE" id="PS50110">
    <property type="entry name" value="RESPONSE_REGULATORY"/>
    <property type="match status" value="1"/>
</dbReference>
<dbReference type="InterPro" id="IPR011006">
    <property type="entry name" value="CheY-like_superfamily"/>
</dbReference>
<dbReference type="PANTHER" id="PTHR43214">
    <property type="entry name" value="TWO-COMPONENT RESPONSE REGULATOR"/>
    <property type="match status" value="1"/>
</dbReference>
<dbReference type="Pfam" id="PF00072">
    <property type="entry name" value="Response_reg"/>
    <property type="match status" value="1"/>
</dbReference>
<evidence type="ECO:0000256" key="3">
    <source>
        <dbReference type="PROSITE-ProRule" id="PRU00169"/>
    </source>
</evidence>
<dbReference type="InterPro" id="IPR000792">
    <property type="entry name" value="Tscrpt_reg_LuxR_C"/>
</dbReference>
<dbReference type="PROSITE" id="PS50043">
    <property type="entry name" value="HTH_LUXR_2"/>
    <property type="match status" value="1"/>
</dbReference>
<keyword evidence="1 3" id="KW-0597">Phosphoprotein</keyword>
<dbReference type="GO" id="GO:0000160">
    <property type="term" value="P:phosphorelay signal transduction system"/>
    <property type="evidence" value="ECO:0007669"/>
    <property type="project" value="InterPro"/>
</dbReference>
<protein>
    <submittedName>
        <fullName evidence="6">LuxR family two component transcriptional regulator</fullName>
    </submittedName>
</protein>
<gene>
    <name evidence="6" type="ORF">DFR64_1381</name>
</gene>
<dbReference type="EMBL" id="QUMS01000001">
    <property type="protein sequence ID" value="REG11492.1"/>
    <property type="molecule type" value="Genomic_DNA"/>
</dbReference>
<dbReference type="InterPro" id="IPR001789">
    <property type="entry name" value="Sig_transdc_resp-reg_receiver"/>
</dbReference>
<feature type="domain" description="HTH luxR-type" evidence="4">
    <location>
        <begin position="145"/>
        <end position="210"/>
    </location>
</feature>
<sequence length="217" mass="24379">MIKVILCDDQLIVIEGLRKIIESDPEIKVIGYANNGAELIELLANLDPDLILLDLKMPVMNGIIATRNIRRDFPNIHVLALTTYDDDEWVFDALQAGAEGYLLKDLPPDQLIQAIKGTMKGNAYIDPKVTKKVIKQARSTTDYIESPRDFDLTEREREILVLIAHGLSNADVAEQLFLSEGTIRNYTKSIFKKLEVTTRTQAAVLAIKYGLVKLDQI</sequence>
<dbReference type="SUPFAM" id="SSF52172">
    <property type="entry name" value="CheY-like"/>
    <property type="match status" value="1"/>
</dbReference>
<proteinExistence type="predicted"/>
<dbReference type="AlphaFoldDB" id="A0A347ZRM1"/>
<dbReference type="CDD" id="cd17535">
    <property type="entry name" value="REC_NarL-like"/>
    <property type="match status" value="1"/>
</dbReference>
<dbReference type="PROSITE" id="PS00622">
    <property type="entry name" value="HTH_LUXR_1"/>
    <property type="match status" value="1"/>
</dbReference>
<name>A0A347ZRM1_9CHLR</name>
<dbReference type="GO" id="GO:0003677">
    <property type="term" value="F:DNA binding"/>
    <property type="evidence" value="ECO:0007669"/>
    <property type="project" value="UniProtKB-KW"/>
</dbReference>
<keyword evidence="2" id="KW-0238">DNA-binding</keyword>
<comment type="caution">
    <text evidence="6">The sequence shown here is derived from an EMBL/GenBank/DDBJ whole genome shotgun (WGS) entry which is preliminary data.</text>
</comment>
<evidence type="ECO:0000313" key="7">
    <source>
        <dbReference type="Proteomes" id="UP000256388"/>
    </source>
</evidence>
<feature type="modified residue" description="4-aspartylphosphate" evidence="3">
    <location>
        <position position="54"/>
    </location>
</feature>
<dbReference type="InterPro" id="IPR016032">
    <property type="entry name" value="Sig_transdc_resp-reg_C-effctor"/>
</dbReference>
<dbReference type="PANTHER" id="PTHR43214:SF43">
    <property type="entry name" value="TWO-COMPONENT RESPONSE REGULATOR"/>
    <property type="match status" value="1"/>
</dbReference>
<dbReference type="RefSeq" id="WP_116225030.1">
    <property type="nucleotide sequence ID" value="NZ_AP018437.1"/>
</dbReference>
<dbReference type="InterPro" id="IPR058245">
    <property type="entry name" value="NreC/VraR/RcsB-like_REC"/>
</dbReference>
<evidence type="ECO:0000259" key="5">
    <source>
        <dbReference type="PROSITE" id="PS50110"/>
    </source>
</evidence>
<dbReference type="SMART" id="SM00448">
    <property type="entry name" value="REC"/>
    <property type="match status" value="1"/>
</dbReference>
<dbReference type="InterPro" id="IPR039420">
    <property type="entry name" value="WalR-like"/>
</dbReference>
<dbReference type="PRINTS" id="PR00038">
    <property type="entry name" value="HTHLUXR"/>
</dbReference>
<dbReference type="SUPFAM" id="SSF46894">
    <property type="entry name" value="C-terminal effector domain of the bipartite response regulators"/>
    <property type="match status" value="1"/>
</dbReference>
<evidence type="ECO:0000313" key="6">
    <source>
        <dbReference type="EMBL" id="REG11492.1"/>
    </source>
</evidence>
<feature type="domain" description="Response regulatory" evidence="5">
    <location>
        <begin position="3"/>
        <end position="119"/>
    </location>
</feature>
<reference evidence="6 7" key="1">
    <citation type="submission" date="2018-08" db="EMBL/GenBank/DDBJ databases">
        <title>Genomic Encyclopedia of Type Strains, Phase IV (KMG-IV): sequencing the most valuable type-strain genomes for metagenomic binning, comparative biology and taxonomic classification.</title>
        <authorList>
            <person name="Goeker M."/>
        </authorList>
    </citation>
    <scope>NUCLEOTIDE SEQUENCE [LARGE SCALE GENOMIC DNA]</scope>
    <source>
        <strain evidence="6 7">DSM 23923</strain>
    </source>
</reference>
<dbReference type="Proteomes" id="UP000256388">
    <property type="component" value="Unassembled WGS sequence"/>
</dbReference>
<dbReference type="SMART" id="SM00421">
    <property type="entry name" value="HTH_LUXR"/>
    <property type="match status" value="1"/>
</dbReference>
<evidence type="ECO:0000256" key="1">
    <source>
        <dbReference type="ARBA" id="ARBA00022553"/>
    </source>
</evidence>